<evidence type="ECO:0000256" key="5">
    <source>
        <dbReference type="SAM" id="SignalP"/>
    </source>
</evidence>
<feature type="signal peptide" evidence="5">
    <location>
        <begin position="1"/>
        <end position="26"/>
    </location>
</feature>
<dbReference type="CDD" id="cd00513">
    <property type="entry name" value="Ribosomal_L32_L32e"/>
    <property type="match status" value="1"/>
</dbReference>
<dbReference type="Gramene" id="OGLUM09G16000.1">
    <property type="protein sequence ID" value="OGLUM09G16000.1"/>
    <property type="gene ID" value="OGLUM09G16000"/>
</dbReference>
<protein>
    <recommendedName>
        <fullName evidence="6">DOMON domain-containing protein</fullName>
    </recommendedName>
</protein>
<feature type="domain" description="DOMON" evidence="6">
    <location>
        <begin position="50"/>
        <end position="171"/>
    </location>
</feature>
<keyword evidence="8" id="KW-1185">Reference proteome</keyword>
<name>A0A0E0B4W7_9ORYZ</name>
<sequence length="455" mass="48664">MASSATHLRAVLLAVALLVASPAAAAASVCEGEKFPAGRSYATCADLPALGATLHWTYDGKASTLSLAFVAKPPASGGGGWVSWAINPTGDGMKGAQALVAFKGGAGAAAYVVNTYNVTGYKPFPAASTPIAFNATDLAADESAATGKLRLYGKLQLPRGMETVNHIWQVGSTVTGGVPMKHAFAQENLDAKGRLSLAGHGAAVAQEPAPAPAAGGPSSAEAENAVTAASPSPSGKNAAANTHAPAPAALAAALALAGFLAFVSCDFYHVLRDTREVSCDTCKVSDDFYHVSRDTREISCQVSDDFYYVSRDTYEVSDDTYEMAVPLLTKKIVKKRVKQFKRPHSDRYIGLKTSWRRPKGIDSRVRRKFKGCTLMPNIGYGSDKKTRHYLPNKFKKFVVHNVSELELLMMHNRTYCAEIAHNVSTRKRKEIVERAAQLDIVVTNKLARLRSQEDE</sequence>
<dbReference type="STRING" id="40148.A0A0E0B4W7"/>
<dbReference type="InterPro" id="IPR036351">
    <property type="entry name" value="Ribosomal_eL32_sf"/>
</dbReference>
<dbReference type="InterPro" id="IPR045265">
    <property type="entry name" value="AIR12_DOMON"/>
</dbReference>
<dbReference type="eggNOG" id="KOG4293">
    <property type="taxonomic scope" value="Eukaryota"/>
</dbReference>
<evidence type="ECO:0000256" key="3">
    <source>
        <dbReference type="ARBA" id="ARBA00023274"/>
    </source>
</evidence>
<evidence type="ECO:0000256" key="4">
    <source>
        <dbReference type="SAM" id="MobiDB-lite"/>
    </source>
</evidence>
<keyword evidence="3" id="KW-0687">Ribonucleoprotein</keyword>
<evidence type="ECO:0000313" key="8">
    <source>
        <dbReference type="Proteomes" id="UP000026961"/>
    </source>
</evidence>
<dbReference type="PROSITE" id="PS50836">
    <property type="entry name" value="DOMON"/>
    <property type="match status" value="1"/>
</dbReference>
<comment type="similarity">
    <text evidence="1">Belongs to the eukaryotic ribosomal protein eL32 family.</text>
</comment>
<dbReference type="PANTHER" id="PTHR23413">
    <property type="entry name" value="60S RIBOSOMAL PROTEIN L32 AND DNA-DIRECTED RNA POLYMERASE II, SUBUNIT N"/>
    <property type="match status" value="1"/>
</dbReference>
<evidence type="ECO:0000256" key="2">
    <source>
        <dbReference type="ARBA" id="ARBA00022980"/>
    </source>
</evidence>
<feature type="compositionally biased region" description="Low complexity" evidence="4">
    <location>
        <begin position="206"/>
        <end position="225"/>
    </location>
</feature>
<dbReference type="Pfam" id="PF01655">
    <property type="entry name" value="Ribosomal_L32e"/>
    <property type="match status" value="1"/>
</dbReference>
<dbReference type="Pfam" id="PF04526">
    <property type="entry name" value="DUF568"/>
    <property type="match status" value="1"/>
</dbReference>
<reference evidence="7" key="2">
    <citation type="submission" date="2018-05" db="EMBL/GenBank/DDBJ databases">
        <title>OgluRS3 (Oryza glumaepatula Reference Sequence Version 3).</title>
        <authorList>
            <person name="Zhang J."/>
            <person name="Kudrna D."/>
            <person name="Lee S."/>
            <person name="Talag J."/>
            <person name="Welchert J."/>
            <person name="Wing R.A."/>
        </authorList>
    </citation>
    <scope>NUCLEOTIDE SEQUENCE [LARGE SCALE GENOMIC DNA]</scope>
</reference>
<accession>A0A0E0B4W7</accession>
<evidence type="ECO:0000313" key="7">
    <source>
        <dbReference type="EnsemblPlants" id="OGLUM09G16000.1"/>
    </source>
</evidence>
<evidence type="ECO:0000259" key="6">
    <source>
        <dbReference type="PROSITE" id="PS50836"/>
    </source>
</evidence>
<keyword evidence="2" id="KW-0689">Ribosomal protein</keyword>
<dbReference type="SMART" id="SM01393">
    <property type="entry name" value="Ribosomal_L32e"/>
    <property type="match status" value="1"/>
</dbReference>
<keyword evidence="5" id="KW-0732">Signal</keyword>
<dbReference type="eggNOG" id="KOG0878">
    <property type="taxonomic scope" value="Eukaryota"/>
</dbReference>
<dbReference type="AlphaFoldDB" id="A0A0E0B4W7"/>
<dbReference type="PANTHER" id="PTHR23413:SF1">
    <property type="entry name" value="RIBOSOMAL PROTEIN L32"/>
    <property type="match status" value="1"/>
</dbReference>
<dbReference type="EnsemblPlants" id="OGLUM09G16000.1">
    <property type="protein sequence ID" value="OGLUM09G16000.1"/>
    <property type="gene ID" value="OGLUM09G16000"/>
</dbReference>
<proteinExistence type="inferred from homology"/>
<dbReference type="HOGENOM" id="CLU_048502_0_0_1"/>
<organism evidence="7">
    <name type="scientific">Oryza glumipatula</name>
    <dbReference type="NCBI Taxonomy" id="40148"/>
    <lineage>
        <taxon>Eukaryota</taxon>
        <taxon>Viridiplantae</taxon>
        <taxon>Streptophyta</taxon>
        <taxon>Embryophyta</taxon>
        <taxon>Tracheophyta</taxon>
        <taxon>Spermatophyta</taxon>
        <taxon>Magnoliopsida</taxon>
        <taxon>Liliopsida</taxon>
        <taxon>Poales</taxon>
        <taxon>Poaceae</taxon>
        <taxon>BOP clade</taxon>
        <taxon>Oryzoideae</taxon>
        <taxon>Oryzeae</taxon>
        <taxon>Oryzinae</taxon>
        <taxon>Oryza</taxon>
    </lineage>
</organism>
<reference evidence="7" key="1">
    <citation type="submission" date="2015-04" db="UniProtKB">
        <authorList>
            <consortium name="EnsemblPlants"/>
        </authorList>
    </citation>
    <scope>IDENTIFICATION</scope>
</reference>
<dbReference type="CDD" id="cd09629">
    <property type="entry name" value="DOMON_CIL1_like"/>
    <property type="match status" value="1"/>
</dbReference>
<feature type="chain" id="PRO_5002354689" description="DOMON domain-containing protein" evidence="5">
    <location>
        <begin position="27"/>
        <end position="455"/>
    </location>
</feature>
<dbReference type="GO" id="GO:0006412">
    <property type="term" value="P:translation"/>
    <property type="evidence" value="ECO:0007669"/>
    <property type="project" value="InterPro"/>
</dbReference>
<dbReference type="GO" id="GO:0022625">
    <property type="term" value="C:cytosolic large ribosomal subunit"/>
    <property type="evidence" value="ECO:0007669"/>
    <property type="project" value="TreeGrafter"/>
</dbReference>
<dbReference type="InterPro" id="IPR005018">
    <property type="entry name" value="DOMON_domain"/>
</dbReference>
<dbReference type="InterPro" id="IPR001515">
    <property type="entry name" value="Ribosomal_eL32"/>
</dbReference>
<dbReference type="Proteomes" id="UP000026961">
    <property type="component" value="Chromosome 9"/>
</dbReference>
<feature type="region of interest" description="Disordered" evidence="4">
    <location>
        <begin position="206"/>
        <end position="241"/>
    </location>
</feature>
<dbReference type="SUPFAM" id="SSF52042">
    <property type="entry name" value="Ribosomal protein L32e"/>
    <property type="match status" value="1"/>
</dbReference>
<dbReference type="GO" id="GO:0003735">
    <property type="term" value="F:structural constituent of ribosome"/>
    <property type="evidence" value="ECO:0007669"/>
    <property type="project" value="InterPro"/>
</dbReference>
<evidence type="ECO:0000256" key="1">
    <source>
        <dbReference type="ARBA" id="ARBA00008431"/>
    </source>
</evidence>